<dbReference type="InterPro" id="IPR038296">
    <property type="entry name" value="ParD_sf"/>
</dbReference>
<dbReference type="InterPro" id="IPR022789">
    <property type="entry name" value="ParD"/>
</dbReference>
<dbReference type="NCBIfam" id="TIGR02606">
    <property type="entry name" value="antidote_CC2985"/>
    <property type="match status" value="1"/>
</dbReference>
<comment type="caution">
    <text evidence="1">The sequence shown here is derived from an EMBL/GenBank/DDBJ whole genome shotgun (WGS) entry which is preliminary data.</text>
</comment>
<dbReference type="OrthoDB" id="8370959at2"/>
<dbReference type="Proteomes" id="UP000028701">
    <property type="component" value="Unassembled WGS sequence"/>
</dbReference>
<organism evidence="1 2">
    <name type="scientific">Agrobacterium rubi TR3 = NBRC 13261</name>
    <dbReference type="NCBI Taxonomy" id="1368415"/>
    <lineage>
        <taxon>Bacteria</taxon>
        <taxon>Pseudomonadati</taxon>
        <taxon>Pseudomonadota</taxon>
        <taxon>Alphaproteobacteria</taxon>
        <taxon>Hyphomicrobiales</taxon>
        <taxon>Rhizobiaceae</taxon>
        <taxon>Rhizobium/Agrobacterium group</taxon>
        <taxon>Agrobacterium</taxon>
    </lineage>
</organism>
<dbReference type="RefSeq" id="WP_045231903.1">
    <property type="nucleotide sequence ID" value="NZ_BBJU01000025.1"/>
</dbReference>
<sequence>MTEIHLSEQDRKFIDEQVGAGIYKSADDVVAAGLRLLDSKEGKLVELRRLVQEGLDDVEAGRLHYYESGDDLLKDIKRMAVERNIKTGTDN</sequence>
<dbReference type="PANTHER" id="PTHR36582:SF2">
    <property type="entry name" value="ANTITOXIN PARD"/>
    <property type="match status" value="1"/>
</dbReference>
<accession>A0A081D0D7</accession>
<dbReference type="eggNOG" id="COG3609">
    <property type="taxonomic scope" value="Bacteria"/>
</dbReference>
<evidence type="ECO:0008006" key="3">
    <source>
        <dbReference type="Google" id="ProtNLM"/>
    </source>
</evidence>
<reference evidence="1 2" key="1">
    <citation type="submission" date="2014-08" db="EMBL/GenBank/DDBJ databases">
        <title>Whole genome shotgun sequence of Rhizobium rubi NBRC 13261.</title>
        <authorList>
            <person name="Katano-Makiyama Y."/>
            <person name="Hosoyama A."/>
            <person name="Hashimoto M."/>
            <person name="Hosoyama Y."/>
            <person name="Noguchi M."/>
            <person name="Tsuchikane K."/>
            <person name="Uohara A."/>
            <person name="Ohji S."/>
            <person name="Ichikawa N."/>
            <person name="Kimura A."/>
            <person name="Yamazoe A."/>
            <person name="Fujita N."/>
        </authorList>
    </citation>
    <scope>NUCLEOTIDE SEQUENCE [LARGE SCALE GENOMIC DNA]</scope>
    <source>
        <strain evidence="1 2">NBRC 13261</strain>
    </source>
</reference>
<proteinExistence type="predicted"/>
<dbReference type="Pfam" id="PF03693">
    <property type="entry name" value="ParD_antitoxin"/>
    <property type="match status" value="1"/>
</dbReference>
<protein>
    <recommendedName>
        <fullName evidence="3">Addiction module antidote protein</fullName>
    </recommendedName>
</protein>
<evidence type="ECO:0000313" key="1">
    <source>
        <dbReference type="EMBL" id="GAK72383.1"/>
    </source>
</evidence>
<gene>
    <name evidence="1" type="ORF">RRU01S_25_00730</name>
</gene>
<dbReference type="EMBL" id="BBJU01000025">
    <property type="protein sequence ID" value="GAK72383.1"/>
    <property type="molecule type" value="Genomic_DNA"/>
</dbReference>
<dbReference type="PANTHER" id="PTHR36582">
    <property type="entry name" value="ANTITOXIN PARD"/>
    <property type="match status" value="1"/>
</dbReference>
<dbReference type="Gene3D" id="6.10.10.120">
    <property type="entry name" value="Antitoxin ParD1-like"/>
    <property type="match status" value="1"/>
</dbReference>
<name>A0A081D0D7_9HYPH</name>
<evidence type="ECO:0000313" key="2">
    <source>
        <dbReference type="Proteomes" id="UP000028701"/>
    </source>
</evidence>
<dbReference type="AlphaFoldDB" id="A0A081D0D7"/>